<dbReference type="Pfam" id="PF00353">
    <property type="entry name" value="HemolysinCabind"/>
    <property type="match status" value="1"/>
</dbReference>
<dbReference type="RefSeq" id="WP_150947914.1">
    <property type="nucleotide sequence ID" value="NZ_VCMV01000047.1"/>
</dbReference>
<dbReference type="GO" id="GO:0005576">
    <property type="term" value="C:extracellular region"/>
    <property type="evidence" value="ECO:0007669"/>
    <property type="project" value="UniProtKB-SubCell"/>
</dbReference>
<evidence type="ECO:0000313" key="4">
    <source>
        <dbReference type="Proteomes" id="UP000325684"/>
    </source>
</evidence>
<dbReference type="PANTHER" id="PTHR38340:SF1">
    <property type="entry name" value="S-LAYER PROTEIN"/>
    <property type="match status" value="1"/>
</dbReference>
<evidence type="ECO:0000256" key="1">
    <source>
        <dbReference type="ARBA" id="ARBA00004613"/>
    </source>
</evidence>
<gene>
    <name evidence="3" type="ORF">FEZ63_20330</name>
</gene>
<dbReference type="InterPro" id="IPR050557">
    <property type="entry name" value="RTX_toxin/Mannuronan_C5-epim"/>
</dbReference>
<dbReference type="AlphaFoldDB" id="A0A5N3P5Q2"/>
<sequence>MSMRYFWREQMAVKKITGKVTFSGFSVSDEEGFIFKGDHGGNRISGTSQGDLMKGGAGDDLLSGGAGDDILVGGSGNNVLKGGSGSDMFVLGGSFDRITDFSHRAGDKILLNAYIFEAADIVMQSGWVPDAGARGRGGLDASNFVLGNRATEANHHFLYERSTGALSYDADGSGAGEAVQVAQFKAGTALGASDFLLF</sequence>
<accession>A0A5N3P5Q2</accession>
<protein>
    <submittedName>
        <fullName evidence="3">Calcium-binding protein</fullName>
    </submittedName>
</protein>
<name>A0A5N3P5Q2_9HYPH</name>
<dbReference type="Proteomes" id="UP000325684">
    <property type="component" value="Unassembled WGS sequence"/>
</dbReference>
<dbReference type="InterPro" id="IPR001343">
    <property type="entry name" value="Hemolysn_Ca-bd"/>
</dbReference>
<keyword evidence="2" id="KW-0964">Secreted</keyword>
<comment type="subcellular location">
    <subcellularLocation>
        <location evidence="1">Secreted</location>
    </subcellularLocation>
</comment>
<proteinExistence type="predicted"/>
<dbReference type="PANTHER" id="PTHR38340">
    <property type="entry name" value="S-LAYER PROTEIN"/>
    <property type="match status" value="1"/>
</dbReference>
<keyword evidence="4" id="KW-1185">Reference proteome</keyword>
<organism evidence="3 4">
    <name type="scientific">Microvirga brassicacearum</name>
    <dbReference type="NCBI Taxonomy" id="2580413"/>
    <lineage>
        <taxon>Bacteria</taxon>
        <taxon>Pseudomonadati</taxon>
        <taxon>Pseudomonadota</taxon>
        <taxon>Alphaproteobacteria</taxon>
        <taxon>Hyphomicrobiales</taxon>
        <taxon>Methylobacteriaceae</taxon>
        <taxon>Microvirga</taxon>
    </lineage>
</organism>
<reference evidence="3 4" key="1">
    <citation type="journal article" date="2019" name="Microorganisms">
        <title>Genome Insights into the Novel Species Microvirga brassicacearum, a Rapeseed Endophyte with Biotechnological Potential.</title>
        <authorList>
            <person name="Jimenez-Gomez A."/>
            <person name="Saati-Santamaria Z."/>
            <person name="Igual J.M."/>
            <person name="Rivas R."/>
            <person name="Mateos P.F."/>
            <person name="Garcia-Fraile P."/>
        </authorList>
    </citation>
    <scope>NUCLEOTIDE SEQUENCE [LARGE SCALE GENOMIC DNA]</scope>
    <source>
        <strain evidence="3 4">CDVBN77</strain>
    </source>
</reference>
<dbReference type="OrthoDB" id="733404at2"/>
<evidence type="ECO:0000313" key="3">
    <source>
        <dbReference type="EMBL" id="KAB0265039.1"/>
    </source>
</evidence>
<evidence type="ECO:0000256" key="2">
    <source>
        <dbReference type="ARBA" id="ARBA00022525"/>
    </source>
</evidence>
<dbReference type="SUPFAM" id="SSF51120">
    <property type="entry name" value="beta-Roll"/>
    <property type="match status" value="1"/>
</dbReference>
<dbReference type="GO" id="GO:0005509">
    <property type="term" value="F:calcium ion binding"/>
    <property type="evidence" value="ECO:0007669"/>
    <property type="project" value="InterPro"/>
</dbReference>
<dbReference type="PRINTS" id="PR00313">
    <property type="entry name" value="CABNDNGRPT"/>
</dbReference>
<dbReference type="EMBL" id="VCMV01000047">
    <property type="protein sequence ID" value="KAB0265039.1"/>
    <property type="molecule type" value="Genomic_DNA"/>
</dbReference>
<dbReference type="Gene3D" id="2.150.10.10">
    <property type="entry name" value="Serralysin-like metalloprotease, C-terminal"/>
    <property type="match status" value="1"/>
</dbReference>
<comment type="caution">
    <text evidence="3">The sequence shown here is derived from an EMBL/GenBank/DDBJ whole genome shotgun (WGS) entry which is preliminary data.</text>
</comment>
<dbReference type="InterPro" id="IPR011049">
    <property type="entry name" value="Serralysin-like_metalloprot_C"/>
</dbReference>